<organism evidence="2 3">
    <name type="scientific">candidate division TA06 bacterium</name>
    <dbReference type="NCBI Taxonomy" id="2250710"/>
    <lineage>
        <taxon>Bacteria</taxon>
        <taxon>Bacteria division TA06</taxon>
    </lineage>
</organism>
<dbReference type="Pfam" id="PF13860">
    <property type="entry name" value="FlgD_ig"/>
    <property type="match status" value="1"/>
</dbReference>
<evidence type="ECO:0000313" key="2">
    <source>
        <dbReference type="EMBL" id="TET46943.1"/>
    </source>
</evidence>
<sequence>MCQASCKKSSHMDIRRRFLLLSIITLVGLSATATCLSEEDGPRIVSKALGGQPLSPAGVPVPSFGDTIRYDDGTLTFGLWLPGEDVYWAMRFTPAMDCTLKEAHCAIDIWSGQAPTCTLIVWDDNGGEPGTRVFSTTFTPDTTGLNVIDITSVITYPESTDFWIGYFLQAPAGLDTTLAGADSAVDYNERSGIGVSGVWYTMNDLGGDGDLIIRAFVEYYGHDVGTDSITGLPDTVRPESTYSPVAWVHNYGIHSENFLVECLINPGGYSDTFQVLSLAPAADTECVFKQWTVPPDDSTPYTMCVATLLASDADLSNDTLCKGTYAVNPVIHNAGVDSITSPPDTVWTGMDYSPVAWVHNYGGSSEYFLVICQIDSFGGVVYTDTNQVLNLAPGGDQEVGFTQWTVPPEQGVPYRTCVWTILIGDIDPSNDTLCMLSYAITGVAEELYVRRPRRLLLHTIVPNPFSVSTTIFYEIPVPGRVNVRIYDAAGRLVRTLVDDETSPGNHRTIWDGKGDDGPGVRDGVYFCKLSVGRLESTAKLILIK</sequence>
<proteinExistence type="predicted"/>
<dbReference type="Gene3D" id="2.60.40.4070">
    <property type="match status" value="1"/>
</dbReference>
<comment type="caution">
    <text evidence="2">The sequence shown here is derived from an EMBL/GenBank/DDBJ whole genome shotgun (WGS) entry which is preliminary data.</text>
</comment>
<dbReference type="AlphaFoldDB" id="A0A523UWQ9"/>
<gene>
    <name evidence="2" type="ORF">E3J62_02975</name>
</gene>
<protein>
    <submittedName>
        <fullName evidence="2">T9SS type A sorting domain-containing protein</fullName>
    </submittedName>
</protein>
<dbReference type="EMBL" id="SOJN01000038">
    <property type="protein sequence ID" value="TET46943.1"/>
    <property type="molecule type" value="Genomic_DNA"/>
</dbReference>
<feature type="domain" description="FlgD/Vpr Ig-like" evidence="1">
    <location>
        <begin position="480"/>
        <end position="529"/>
    </location>
</feature>
<evidence type="ECO:0000259" key="1">
    <source>
        <dbReference type="Pfam" id="PF13860"/>
    </source>
</evidence>
<accession>A0A523UWQ9</accession>
<dbReference type="InterPro" id="IPR025965">
    <property type="entry name" value="FlgD/Vpr_Ig-like"/>
</dbReference>
<dbReference type="Proteomes" id="UP000315525">
    <property type="component" value="Unassembled WGS sequence"/>
</dbReference>
<name>A0A523UWQ9_UNCT6</name>
<evidence type="ECO:0000313" key="3">
    <source>
        <dbReference type="Proteomes" id="UP000315525"/>
    </source>
</evidence>
<dbReference type="InterPro" id="IPR026444">
    <property type="entry name" value="Secre_tail"/>
</dbReference>
<reference evidence="2 3" key="1">
    <citation type="submission" date="2019-03" db="EMBL/GenBank/DDBJ databases">
        <title>Metabolic potential of uncultured bacteria and archaea associated with petroleum seepage in deep-sea sediments.</title>
        <authorList>
            <person name="Dong X."/>
            <person name="Hubert C."/>
        </authorList>
    </citation>
    <scope>NUCLEOTIDE SEQUENCE [LARGE SCALE GENOMIC DNA]</scope>
    <source>
        <strain evidence="2">E44_bin18</strain>
    </source>
</reference>
<dbReference type="NCBIfam" id="TIGR04183">
    <property type="entry name" value="Por_Secre_tail"/>
    <property type="match status" value="1"/>
</dbReference>